<gene>
    <name evidence="1" type="ORF">CLOSTMETH_03682</name>
</gene>
<organism evidence="1 2">
    <name type="scientific">[Clostridium] methylpentosum DSM 5476</name>
    <dbReference type="NCBI Taxonomy" id="537013"/>
    <lineage>
        <taxon>Bacteria</taxon>
        <taxon>Bacillati</taxon>
        <taxon>Bacillota</taxon>
        <taxon>Clostridia</taxon>
        <taxon>Eubacteriales</taxon>
        <taxon>Oscillospiraceae</taxon>
        <taxon>Oscillospiraceae incertae sedis</taxon>
    </lineage>
</organism>
<protein>
    <submittedName>
        <fullName evidence="1">Uncharacterized protein</fullName>
    </submittedName>
</protein>
<comment type="caution">
    <text evidence="1">The sequence shown here is derived from an EMBL/GenBank/DDBJ whole genome shotgun (WGS) entry which is preliminary data.</text>
</comment>
<evidence type="ECO:0000313" key="1">
    <source>
        <dbReference type="EMBL" id="EEG28783.1"/>
    </source>
</evidence>
<sequence>MFKILLFSILGKHVCRRLFKRRRQRAAWILKDSTLGRQGVLAAPLVEGNEQAVLGFKSVEHHI</sequence>
<dbReference type="AlphaFoldDB" id="C0EII6"/>
<accession>C0EII6</accession>
<reference evidence="1 2" key="2">
    <citation type="submission" date="2009-02" db="EMBL/GenBank/DDBJ databases">
        <title>Draft genome sequence of Clostridium methylpentosum (DSM 5476).</title>
        <authorList>
            <person name="Sudarsanam P."/>
            <person name="Ley R."/>
            <person name="Guruge J."/>
            <person name="Turnbaugh P.J."/>
            <person name="Mahowald M."/>
            <person name="Liep D."/>
            <person name="Gordon J."/>
        </authorList>
    </citation>
    <scope>NUCLEOTIDE SEQUENCE [LARGE SCALE GENOMIC DNA]</scope>
    <source>
        <strain evidence="1 2">DSM 5476</strain>
    </source>
</reference>
<dbReference type="EMBL" id="ACEC01000126">
    <property type="protein sequence ID" value="EEG28783.1"/>
    <property type="molecule type" value="Genomic_DNA"/>
</dbReference>
<name>C0EII6_9FIRM</name>
<dbReference type="Proteomes" id="UP000003340">
    <property type="component" value="Unassembled WGS sequence"/>
</dbReference>
<dbReference type="HOGENOM" id="CLU_2877929_0_0_9"/>
<reference evidence="1 2" key="1">
    <citation type="submission" date="2009-01" db="EMBL/GenBank/DDBJ databases">
        <authorList>
            <person name="Fulton L."/>
            <person name="Clifton S."/>
            <person name="Fulton B."/>
            <person name="Xu J."/>
            <person name="Minx P."/>
            <person name="Pepin K.H."/>
            <person name="Johnson M."/>
            <person name="Bhonagiri V."/>
            <person name="Nash W.E."/>
            <person name="Mardis E.R."/>
            <person name="Wilson R.K."/>
        </authorList>
    </citation>
    <scope>NUCLEOTIDE SEQUENCE [LARGE SCALE GENOMIC DNA]</scope>
    <source>
        <strain evidence="1 2">DSM 5476</strain>
    </source>
</reference>
<dbReference type="STRING" id="537013.CLOSTMETH_03682"/>
<evidence type="ECO:0000313" key="2">
    <source>
        <dbReference type="Proteomes" id="UP000003340"/>
    </source>
</evidence>
<keyword evidence="2" id="KW-1185">Reference proteome</keyword>
<proteinExistence type="predicted"/>